<evidence type="ECO:0000256" key="2">
    <source>
        <dbReference type="ARBA" id="ARBA00022723"/>
    </source>
</evidence>
<dbReference type="Gene3D" id="3.20.20.140">
    <property type="entry name" value="Metal-dependent hydrolases"/>
    <property type="match status" value="1"/>
</dbReference>
<feature type="domain" description="Amidohydrolase-related" evidence="5">
    <location>
        <begin position="52"/>
        <end position="432"/>
    </location>
</feature>
<sequence length="457" mass="48392">MRRLFLKHALLPDGWAHDVSLTIDGRGRIAAIGTGDATAAAGADLVLTGHAVPGMPNLHGHAHQRAIAGFGERAGRDGGDSFWSWRSAMYAALDRMTPDDFQAVASQLYVEMLKAGFTAIGEFHYLHHDIDGRPYADPSEMSLRAVAAAREAGIALTMLPVLYAAGGFAGKPPGHGQRRFILDSDRFLALVSRLDTMASGDDDLVVGIAPHSLRAVPADLLARVLAARPLGPVHIHIAEQPQEVADCLAATGRRPVDVLFDQAEVDERWCLVHATHITDAERGRIVASGAVAGLCPTTEANLGDGLFPAEAFMAEGGRIGIGSDSHISVSPVEELRLLEYGQRLISGRRTVLAGGPGRATGRHLHTAAAQGGAQALGLDAGAIAIGLRADIVVLDADDPLMVARRGDGILDGWIFAGNRPLVRDVLVGGRQVVAGGRHAHEDHIARRFRATLERLHA</sequence>
<evidence type="ECO:0000256" key="1">
    <source>
        <dbReference type="ARBA" id="ARBA00001947"/>
    </source>
</evidence>
<keyword evidence="2" id="KW-0479">Metal-binding</keyword>
<dbReference type="InterPro" id="IPR055156">
    <property type="entry name" value="HutF-like_N"/>
</dbReference>
<dbReference type="InterPro" id="IPR051607">
    <property type="entry name" value="Metallo-dep_hydrolases"/>
</dbReference>
<dbReference type="InterPro" id="IPR032466">
    <property type="entry name" value="Metal_Hydrolase"/>
</dbReference>
<dbReference type="Pfam" id="PF01979">
    <property type="entry name" value="Amidohydro_1"/>
    <property type="match status" value="1"/>
</dbReference>
<proteinExistence type="predicted"/>
<evidence type="ECO:0000259" key="6">
    <source>
        <dbReference type="Pfam" id="PF22429"/>
    </source>
</evidence>
<dbReference type="NCBIfam" id="NF006681">
    <property type="entry name" value="PRK09229.1-2"/>
    <property type="match status" value="1"/>
</dbReference>
<evidence type="ECO:0000256" key="3">
    <source>
        <dbReference type="ARBA" id="ARBA00022801"/>
    </source>
</evidence>
<dbReference type="InterPro" id="IPR010252">
    <property type="entry name" value="HutF"/>
</dbReference>
<dbReference type="PANTHER" id="PTHR11271">
    <property type="entry name" value="GUANINE DEAMINASE"/>
    <property type="match status" value="1"/>
</dbReference>
<dbReference type="InterPro" id="IPR006680">
    <property type="entry name" value="Amidohydro-rel"/>
</dbReference>
<dbReference type="InterPro" id="IPR011059">
    <property type="entry name" value="Metal-dep_hydrolase_composite"/>
</dbReference>
<dbReference type="GO" id="GO:0050416">
    <property type="term" value="F:formimidoylglutamate deiminase activity"/>
    <property type="evidence" value="ECO:0007669"/>
    <property type="project" value="UniProtKB-EC"/>
</dbReference>
<name>A0ABU9YD19_9PROT</name>
<dbReference type="PANTHER" id="PTHR11271:SF48">
    <property type="entry name" value="AMIDOHYDROLASE-RELATED DOMAIN-CONTAINING PROTEIN"/>
    <property type="match status" value="1"/>
</dbReference>
<evidence type="ECO:0000259" key="5">
    <source>
        <dbReference type="Pfam" id="PF01979"/>
    </source>
</evidence>
<dbReference type="NCBIfam" id="NF006684">
    <property type="entry name" value="PRK09229.1-5"/>
    <property type="match status" value="1"/>
</dbReference>
<keyword evidence="3 7" id="KW-0378">Hydrolase</keyword>
<keyword evidence="4" id="KW-0862">Zinc</keyword>
<comment type="caution">
    <text evidence="7">The sequence shown here is derived from an EMBL/GenBank/DDBJ whole genome shotgun (WGS) entry which is preliminary data.</text>
</comment>
<reference evidence="7 8" key="1">
    <citation type="submission" date="2024-03" db="EMBL/GenBank/DDBJ databases">
        <title>High-quality draft genome sequencing of Tistrella sp. BH-R2-4.</title>
        <authorList>
            <person name="Dong C."/>
        </authorList>
    </citation>
    <scope>NUCLEOTIDE SEQUENCE [LARGE SCALE GENOMIC DNA]</scope>
    <source>
        <strain evidence="7 8">BH-R2-4</strain>
    </source>
</reference>
<dbReference type="Proteomes" id="UP001413721">
    <property type="component" value="Unassembled WGS sequence"/>
</dbReference>
<dbReference type="SUPFAM" id="SSF51338">
    <property type="entry name" value="Composite domain of metallo-dependent hydrolases"/>
    <property type="match status" value="1"/>
</dbReference>
<feature type="domain" description="Formimidoylglutamate deiminase N-terminal" evidence="6">
    <location>
        <begin position="2"/>
        <end position="41"/>
    </location>
</feature>
<gene>
    <name evidence="7" type="ORF">WG926_00140</name>
</gene>
<organism evidence="7 8">
    <name type="scientific">Tistrella arctica</name>
    <dbReference type="NCBI Taxonomy" id="3133430"/>
    <lineage>
        <taxon>Bacteria</taxon>
        <taxon>Pseudomonadati</taxon>
        <taxon>Pseudomonadota</taxon>
        <taxon>Alphaproteobacteria</taxon>
        <taxon>Geminicoccales</taxon>
        <taxon>Geminicoccaceae</taxon>
        <taxon>Tistrella</taxon>
    </lineage>
</organism>
<keyword evidence="8" id="KW-1185">Reference proteome</keyword>
<protein>
    <submittedName>
        <fullName evidence="7">Formimidoylglutamate deiminase</fullName>
        <ecNumber evidence="7">3.5.3.13</ecNumber>
    </submittedName>
</protein>
<evidence type="ECO:0000256" key="4">
    <source>
        <dbReference type="ARBA" id="ARBA00022833"/>
    </source>
</evidence>
<evidence type="ECO:0000313" key="7">
    <source>
        <dbReference type="EMBL" id="MEN2986693.1"/>
    </source>
</evidence>
<evidence type="ECO:0000313" key="8">
    <source>
        <dbReference type="Proteomes" id="UP001413721"/>
    </source>
</evidence>
<dbReference type="SUPFAM" id="SSF51556">
    <property type="entry name" value="Metallo-dependent hydrolases"/>
    <property type="match status" value="1"/>
</dbReference>
<dbReference type="RefSeq" id="WP_345936538.1">
    <property type="nucleotide sequence ID" value="NZ_JBBKTW010000001.1"/>
</dbReference>
<dbReference type="EC" id="3.5.3.13" evidence="7"/>
<dbReference type="Pfam" id="PF22429">
    <property type="entry name" value="HutF_N"/>
    <property type="match status" value="1"/>
</dbReference>
<accession>A0ABU9YD19</accession>
<dbReference type="EMBL" id="JBBKTW010000001">
    <property type="protein sequence ID" value="MEN2986693.1"/>
    <property type="molecule type" value="Genomic_DNA"/>
</dbReference>
<dbReference type="NCBIfam" id="TIGR02022">
    <property type="entry name" value="hutF"/>
    <property type="match status" value="1"/>
</dbReference>
<comment type="cofactor">
    <cofactor evidence="1">
        <name>Zn(2+)</name>
        <dbReference type="ChEBI" id="CHEBI:29105"/>
    </cofactor>
</comment>
<dbReference type="Gene3D" id="2.30.40.10">
    <property type="entry name" value="Urease, subunit C, domain 1"/>
    <property type="match status" value="1"/>
</dbReference>